<sequence length="646" mass="71972">MPRIRKKTSNRQNTRDRAKITKKAAEQKRKNKKAGKKDQTWKSNKKADPGVPNSYPFKDQVLAEIAEEKRRAEEDRIARKEAAKTKKQEEEEVDTPGISSVLRSVMSRNGPLTATSALPVEVEEEDSDIPELIDTALPTLQEALDRADVICEVVDARDVLGGRSAYIEGLVKEAEGRVVLIVNKIDLVPREALQSWLSHLDIPTFLFKSALPPLPPTAGSSKNPGPHFFMEPESVLGRTEFLAAAKKWSQNKKKSTKSDEPLVLALMGLPTVGKTSILKSLLPPTANKSRHLVTPIIPPAQSSKQPQPTTKAPVEVELDVDGVTIKIIDTPGWEPVEDDEDEEEEETEEEEDPEKWDKLEARLAGDLLRRNMGRIDRVKDVFPLVNYIVQRCNHQDLMLAYNIPFFEKGDLQAFLTGLARAHQRIKKHGTPDLEGAGRVLLRDWAYNTFPYYATAPAASSADMEVEEVEKFDMTAVLEKCKGKKEMKKESAKGIVRFKSGDVDTRDIILDDDYTEMAAGSDDGSEDEDEDEDEDSEADLEFDEASIEEGDEDEAPLLVGSEDGEEVEFDNDVEPSDDDDEEAEEESDDEPELPSPPKSTLKSNKRRISEVSLAPKKKAKRVSFAKESKAGKAVKGSKSQKKGSRRK</sequence>
<dbReference type="SUPFAM" id="SSF52540">
    <property type="entry name" value="P-loop containing nucleoside triphosphate hydrolases"/>
    <property type="match status" value="1"/>
</dbReference>
<keyword evidence="3" id="KW-0342">GTP-binding</keyword>
<evidence type="ECO:0000256" key="2">
    <source>
        <dbReference type="ARBA" id="ARBA00022741"/>
    </source>
</evidence>
<dbReference type="CDD" id="cd01849">
    <property type="entry name" value="YlqF_related_GTPase"/>
    <property type="match status" value="1"/>
</dbReference>
<organism evidence="8 9">
    <name type="scientific">Cryptococcus amylolentus CBS 6039</name>
    <dbReference type="NCBI Taxonomy" id="1295533"/>
    <lineage>
        <taxon>Eukaryota</taxon>
        <taxon>Fungi</taxon>
        <taxon>Dikarya</taxon>
        <taxon>Basidiomycota</taxon>
        <taxon>Agaricomycotina</taxon>
        <taxon>Tremellomycetes</taxon>
        <taxon>Tremellales</taxon>
        <taxon>Cryptococcaceae</taxon>
        <taxon>Cryptococcus</taxon>
    </lineage>
</organism>
<feature type="compositionally biased region" description="Acidic residues" evidence="5">
    <location>
        <begin position="522"/>
        <end position="554"/>
    </location>
</feature>
<feature type="domain" description="G" evidence="6">
    <location>
        <begin position="264"/>
        <end position="343"/>
    </location>
</feature>
<evidence type="ECO:0008006" key="10">
    <source>
        <dbReference type="Google" id="ProtNLM"/>
    </source>
</evidence>
<protein>
    <recommendedName>
        <fullName evidence="10">CP-type G domain-containing protein</fullName>
    </recommendedName>
</protein>
<proteinExistence type="predicted"/>
<dbReference type="Proteomes" id="UP000094065">
    <property type="component" value="Unassembled WGS sequence"/>
</dbReference>
<feature type="compositionally biased region" description="Basic residues" evidence="5">
    <location>
        <begin position="637"/>
        <end position="646"/>
    </location>
</feature>
<dbReference type="OrthoDB" id="10266128at2759"/>
<keyword evidence="2" id="KW-0547">Nucleotide-binding</keyword>
<evidence type="ECO:0000256" key="1">
    <source>
        <dbReference type="ARBA" id="ARBA00004123"/>
    </source>
</evidence>
<dbReference type="GO" id="GO:0005730">
    <property type="term" value="C:nucleolus"/>
    <property type="evidence" value="ECO:0007669"/>
    <property type="project" value="TreeGrafter"/>
</dbReference>
<feature type="region of interest" description="Disordered" evidence="5">
    <location>
        <begin position="508"/>
        <end position="646"/>
    </location>
</feature>
<dbReference type="Pfam" id="PF08701">
    <property type="entry name" value="GN3L_Grn1"/>
    <property type="match status" value="1"/>
</dbReference>
<comment type="caution">
    <text evidence="8">The sequence shown here is derived from an EMBL/GenBank/DDBJ whole genome shotgun (WGS) entry which is preliminary data.</text>
</comment>
<dbReference type="PANTHER" id="PTHR11089:SF30">
    <property type="entry name" value="GUANINE NUCLEOTIDE-BINDING PROTEIN-LIKE 3 HOMOLOG"/>
    <property type="match status" value="1"/>
</dbReference>
<evidence type="ECO:0000313" key="9">
    <source>
        <dbReference type="Proteomes" id="UP000094065"/>
    </source>
</evidence>
<dbReference type="InterPro" id="IPR027417">
    <property type="entry name" value="P-loop_NTPase"/>
</dbReference>
<dbReference type="InterPro" id="IPR006073">
    <property type="entry name" value="GTP-bd"/>
</dbReference>
<evidence type="ECO:0000256" key="4">
    <source>
        <dbReference type="ARBA" id="ARBA00023242"/>
    </source>
</evidence>
<dbReference type="Gene3D" id="3.40.50.300">
    <property type="entry name" value="P-loop containing nucleotide triphosphate hydrolases"/>
    <property type="match status" value="1"/>
</dbReference>
<feature type="domain" description="Guanine nucleotide-binding protein-like 3 N-terminal" evidence="7">
    <location>
        <begin position="14"/>
        <end position="89"/>
    </location>
</feature>
<dbReference type="PANTHER" id="PTHR11089">
    <property type="entry name" value="GTP-BINDING PROTEIN-RELATED"/>
    <property type="match status" value="1"/>
</dbReference>
<evidence type="ECO:0000259" key="6">
    <source>
        <dbReference type="Pfam" id="PF01926"/>
    </source>
</evidence>
<feature type="region of interest" description="Disordered" evidence="5">
    <location>
        <begin position="331"/>
        <end position="355"/>
    </location>
</feature>
<dbReference type="AlphaFoldDB" id="A0A1E3I816"/>
<keyword evidence="9" id="KW-1185">Reference proteome</keyword>
<dbReference type="InterPro" id="IPR014813">
    <property type="entry name" value="Gnl3_N_dom"/>
</dbReference>
<dbReference type="GeneID" id="30151747"/>
<feature type="compositionally biased region" description="Acidic residues" evidence="5">
    <location>
        <begin position="561"/>
        <end position="591"/>
    </location>
</feature>
<evidence type="ECO:0000256" key="3">
    <source>
        <dbReference type="ARBA" id="ARBA00023134"/>
    </source>
</evidence>
<comment type="subcellular location">
    <subcellularLocation>
        <location evidence="1">Nucleus</location>
    </subcellularLocation>
</comment>
<dbReference type="RefSeq" id="XP_018998308.1">
    <property type="nucleotide sequence ID" value="XM_019133603.1"/>
</dbReference>
<name>A0A1E3I816_9TREE</name>
<dbReference type="InterPro" id="IPR050755">
    <property type="entry name" value="TRAFAC_YlqF/YawG_RiboMat"/>
</dbReference>
<feature type="compositionally biased region" description="Acidic residues" evidence="5">
    <location>
        <begin position="335"/>
        <end position="354"/>
    </location>
</feature>
<feature type="compositionally biased region" description="Basic and acidic residues" evidence="5">
    <location>
        <begin position="36"/>
        <end position="48"/>
    </location>
</feature>
<dbReference type="STRING" id="1295533.A0A1E3I816"/>
<accession>A0A1E3I816</accession>
<evidence type="ECO:0000259" key="7">
    <source>
        <dbReference type="Pfam" id="PF08701"/>
    </source>
</evidence>
<feature type="region of interest" description="Disordered" evidence="5">
    <location>
        <begin position="1"/>
        <end position="96"/>
    </location>
</feature>
<feature type="compositionally biased region" description="Basic and acidic residues" evidence="5">
    <location>
        <begin position="13"/>
        <end position="28"/>
    </location>
</feature>
<reference evidence="8 9" key="1">
    <citation type="submission" date="2016-06" db="EMBL/GenBank/DDBJ databases">
        <title>Evolution of pathogenesis and genome organization in the Tremellales.</title>
        <authorList>
            <person name="Cuomo C."/>
            <person name="Litvintseva A."/>
            <person name="Heitman J."/>
            <person name="Chen Y."/>
            <person name="Sun S."/>
            <person name="Springer D."/>
            <person name="Dromer F."/>
            <person name="Young S."/>
            <person name="Zeng Q."/>
            <person name="Chapman S."/>
            <person name="Gujja S."/>
            <person name="Saif S."/>
            <person name="Birren B."/>
        </authorList>
    </citation>
    <scope>NUCLEOTIDE SEQUENCE [LARGE SCALE GENOMIC DNA]</scope>
    <source>
        <strain evidence="8 9">CBS 6039</strain>
    </source>
</reference>
<evidence type="ECO:0000313" key="8">
    <source>
        <dbReference type="EMBL" id="ODN84505.1"/>
    </source>
</evidence>
<evidence type="ECO:0000256" key="5">
    <source>
        <dbReference type="SAM" id="MobiDB-lite"/>
    </source>
</evidence>
<feature type="compositionally biased region" description="Basic and acidic residues" evidence="5">
    <location>
        <begin position="66"/>
        <end position="89"/>
    </location>
</feature>
<dbReference type="EMBL" id="AWGJ01000001">
    <property type="protein sequence ID" value="ODN84505.1"/>
    <property type="molecule type" value="Genomic_DNA"/>
</dbReference>
<gene>
    <name evidence="8" type="ORF">L202_00438</name>
</gene>
<keyword evidence="4" id="KW-0539">Nucleus</keyword>
<dbReference type="GO" id="GO:0005525">
    <property type="term" value="F:GTP binding"/>
    <property type="evidence" value="ECO:0007669"/>
    <property type="project" value="UniProtKB-KW"/>
</dbReference>
<dbReference type="Pfam" id="PF01926">
    <property type="entry name" value="MMR_HSR1"/>
    <property type="match status" value="1"/>
</dbReference>